<evidence type="ECO:0000256" key="1">
    <source>
        <dbReference type="ARBA" id="ARBA00022603"/>
    </source>
</evidence>
<reference evidence="4 5" key="1">
    <citation type="submission" date="2022-10" db="EMBL/GenBank/DDBJ databases">
        <title>High-quality genome sequences of two octocoral-associated bacteria, Endozoicomonas euniceicola EF212 and Endozoicomonas gorgoniicola PS125.</title>
        <authorList>
            <person name="Chiou Y.-J."/>
            <person name="Chen Y.-H."/>
        </authorList>
    </citation>
    <scope>NUCLEOTIDE SEQUENCE [LARGE SCALE GENOMIC DNA]</scope>
    <source>
        <strain evidence="4 5">PS125</strain>
    </source>
</reference>
<evidence type="ECO:0000256" key="3">
    <source>
        <dbReference type="ARBA" id="ARBA00022691"/>
    </source>
</evidence>
<dbReference type="GO" id="GO:0008168">
    <property type="term" value="F:methyltransferase activity"/>
    <property type="evidence" value="ECO:0007669"/>
    <property type="project" value="UniProtKB-KW"/>
</dbReference>
<keyword evidence="3" id="KW-0949">S-adenosyl-L-methionine</keyword>
<comment type="caution">
    <text evidence="4">The sequence shown here is derived from an EMBL/GenBank/DDBJ whole genome shotgun (WGS) entry which is preliminary data.</text>
</comment>
<dbReference type="RefSeq" id="WP_262566863.1">
    <property type="nucleotide sequence ID" value="NZ_JAPFCC010000001.1"/>
</dbReference>
<evidence type="ECO:0000313" key="4">
    <source>
        <dbReference type="EMBL" id="MCW7551865.1"/>
    </source>
</evidence>
<dbReference type="InterPro" id="IPR002935">
    <property type="entry name" value="SAM_O-MeTrfase"/>
</dbReference>
<proteinExistence type="predicted"/>
<keyword evidence="5" id="KW-1185">Reference proteome</keyword>
<accession>A0ABT3MR76</accession>
<dbReference type="EC" id="2.1.1.-" evidence="4"/>
<dbReference type="Pfam" id="PF01596">
    <property type="entry name" value="Methyltransf_3"/>
    <property type="match status" value="1"/>
</dbReference>
<protein>
    <submittedName>
        <fullName evidence="4">Class I SAM-dependent methyltransferase</fullName>
        <ecNumber evidence="4">2.1.1.-</ecNumber>
    </submittedName>
</protein>
<evidence type="ECO:0000256" key="2">
    <source>
        <dbReference type="ARBA" id="ARBA00022679"/>
    </source>
</evidence>
<keyword evidence="2 4" id="KW-0808">Transferase</keyword>
<keyword evidence="1 4" id="KW-0489">Methyltransferase</keyword>
<dbReference type="SUPFAM" id="SSF53335">
    <property type="entry name" value="S-adenosyl-L-methionine-dependent methyltransferases"/>
    <property type="match status" value="1"/>
</dbReference>
<dbReference type="PANTHER" id="PTHR10509:SF14">
    <property type="entry name" value="CAFFEOYL-COA O-METHYLTRANSFERASE 3-RELATED"/>
    <property type="match status" value="1"/>
</dbReference>
<dbReference type="PROSITE" id="PS51682">
    <property type="entry name" value="SAM_OMT_I"/>
    <property type="match status" value="1"/>
</dbReference>
<dbReference type="CDD" id="cd02440">
    <property type="entry name" value="AdoMet_MTases"/>
    <property type="match status" value="1"/>
</dbReference>
<dbReference type="InterPro" id="IPR050362">
    <property type="entry name" value="Cation-dep_OMT"/>
</dbReference>
<evidence type="ECO:0000313" key="5">
    <source>
        <dbReference type="Proteomes" id="UP001209854"/>
    </source>
</evidence>
<dbReference type="InterPro" id="IPR029063">
    <property type="entry name" value="SAM-dependent_MTases_sf"/>
</dbReference>
<organism evidence="4 5">
    <name type="scientific">Endozoicomonas gorgoniicola</name>
    <dbReference type="NCBI Taxonomy" id="1234144"/>
    <lineage>
        <taxon>Bacteria</taxon>
        <taxon>Pseudomonadati</taxon>
        <taxon>Pseudomonadota</taxon>
        <taxon>Gammaproteobacteria</taxon>
        <taxon>Oceanospirillales</taxon>
        <taxon>Endozoicomonadaceae</taxon>
        <taxon>Endozoicomonas</taxon>
    </lineage>
</organism>
<dbReference type="PANTHER" id="PTHR10509">
    <property type="entry name" value="O-METHYLTRANSFERASE-RELATED"/>
    <property type="match status" value="1"/>
</dbReference>
<dbReference type="Proteomes" id="UP001209854">
    <property type="component" value="Unassembled WGS sequence"/>
</dbReference>
<dbReference type="EMBL" id="JAPFCC010000001">
    <property type="protein sequence ID" value="MCW7551865.1"/>
    <property type="molecule type" value="Genomic_DNA"/>
</dbReference>
<dbReference type="Gene3D" id="3.40.50.150">
    <property type="entry name" value="Vaccinia Virus protein VP39"/>
    <property type="match status" value="1"/>
</dbReference>
<name>A0ABT3MR76_9GAMM</name>
<sequence>MTDIVTPELEQYCHEMTGQESAVLQALAQATRDRTRYPDNMSGRLVGQTLKMLAVISNARRVLEIGMFTGYAALSIAEALPEDGEIMCCESNPRAIAIAEEFFEQAGLSHKLNVLFGMALETIPAIEGELDMVFIDADKKKYQDYLEMTLPMVRQGGLIIIDDALWKGKVLAPQDERAQAIADLNQHICERRDVENVLLPVRHGLNIIRKL</sequence>
<dbReference type="GO" id="GO:0032259">
    <property type="term" value="P:methylation"/>
    <property type="evidence" value="ECO:0007669"/>
    <property type="project" value="UniProtKB-KW"/>
</dbReference>
<gene>
    <name evidence="4" type="ORF">NX722_04255</name>
</gene>